<organism evidence="4 5">
    <name type="scientific">Herbiconiux oxytropis</name>
    <dbReference type="NCBI Taxonomy" id="2970915"/>
    <lineage>
        <taxon>Bacteria</taxon>
        <taxon>Bacillati</taxon>
        <taxon>Actinomycetota</taxon>
        <taxon>Actinomycetes</taxon>
        <taxon>Micrococcales</taxon>
        <taxon>Microbacteriaceae</taxon>
        <taxon>Herbiconiux</taxon>
    </lineage>
</organism>
<dbReference type="AlphaFoldDB" id="A0AA42BT42"/>
<evidence type="ECO:0000313" key="4">
    <source>
        <dbReference type="EMBL" id="MCS5725452.1"/>
    </source>
</evidence>
<feature type="compositionally biased region" description="Basic and acidic residues" evidence="2">
    <location>
        <begin position="1"/>
        <end position="32"/>
    </location>
</feature>
<dbReference type="SUPFAM" id="SSF69047">
    <property type="entry name" value="Hypothetical protein YjbJ"/>
    <property type="match status" value="1"/>
</dbReference>
<comment type="similarity">
    <text evidence="1">Belongs to the UPF0337 (CsbD) family.</text>
</comment>
<gene>
    <name evidence="4" type="ORF">N1028_06035</name>
</gene>
<dbReference type="Gene3D" id="1.10.1470.10">
    <property type="entry name" value="YjbJ"/>
    <property type="match status" value="1"/>
</dbReference>
<dbReference type="EMBL" id="JANLCK010000003">
    <property type="protein sequence ID" value="MCS5725452.1"/>
    <property type="molecule type" value="Genomic_DNA"/>
</dbReference>
<proteinExistence type="inferred from homology"/>
<protein>
    <submittedName>
        <fullName evidence="4">CsbD family protein</fullName>
    </submittedName>
</protein>
<name>A0AA42BT42_9MICO</name>
<dbReference type="RefSeq" id="WP_259525956.1">
    <property type="nucleotide sequence ID" value="NZ_JANLCK010000003.1"/>
</dbReference>
<sequence>MGADDKIKNAAEDLGGKAKEAFGKATGDDSKVAEGQADQSKADVKKAGENVKDAFKH</sequence>
<comment type="caution">
    <text evidence="4">The sequence shown here is derived from an EMBL/GenBank/DDBJ whole genome shotgun (WGS) entry which is preliminary data.</text>
</comment>
<dbReference type="InterPro" id="IPR008462">
    <property type="entry name" value="CsbD"/>
</dbReference>
<evidence type="ECO:0000259" key="3">
    <source>
        <dbReference type="Pfam" id="PF05532"/>
    </source>
</evidence>
<accession>A0AA42BT42</accession>
<feature type="compositionally biased region" description="Basic and acidic residues" evidence="2">
    <location>
        <begin position="40"/>
        <end position="57"/>
    </location>
</feature>
<feature type="region of interest" description="Disordered" evidence="2">
    <location>
        <begin position="1"/>
        <end position="57"/>
    </location>
</feature>
<dbReference type="InterPro" id="IPR036629">
    <property type="entry name" value="YjbJ_sf"/>
</dbReference>
<feature type="domain" description="CsbD-like" evidence="3">
    <location>
        <begin position="5"/>
        <end position="57"/>
    </location>
</feature>
<keyword evidence="5" id="KW-1185">Reference proteome</keyword>
<dbReference type="Pfam" id="PF05532">
    <property type="entry name" value="CsbD"/>
    <property type="match status" value="1"/>
</dbReference>
<dbReference type="Proteomes" id="UP001165587">
    <property type="component" value="Unassembled WGS sequence"/>
</dbReference>
<reference evidence="4" key="1">
    <citation type="submission" date="2022-08" db="EMBL/GenBank/DDBJ databases">
        <authorList>
            <person name="Deng Y."/>
            <person name="Han X.-F."/>
            <person name="Zhang Y.-Q."/>
        </authorList>
    </citation>
    <scope>NUCLEOTIDE SEQUENCE</scope>
    <source>
        <strain evidence="4">CPCC 203407</strain>
    </source>
</reference>
<evidence type="ECO:0000313" key="5">
    <source>
        <dbReference type="Proteomes" id="UP001165587"/>
    </source>
</evidence>
<evidence type="ECO:0000256" key="1">
    <source>
        <dbReference type="ARBA" id="ARBA00009129"/>
    </source>
</evidence>
<evidence type="ECO:0000256" key="2">
    <source>
        <dbReference type="SAM" id="MobiDB-lite"/>
    </source>
</evidence>